<gene>
    <name evidence="1" type="ORF">FOMPIDRAFT_116431</name>
</gene>
<reference evidence="1 2" key="1">
    <citation type="journal article" date="2012" name="Science">
        <title>The Paleozoic origin of enzymatic lignin decomposition reconstructed from 31 fungal genomes.</title>
        <authorList>
            <person name="Floudas D."/>
            <person name="Binder M."/>
            <person name="Riley R."/>
            <person name="Barry K."/>
            <person name="Blanchette R.A."/>
            <person name="Henrissat B."/>
            <person name="Martinez A.T."/>
            <person name="Otillar R."/>
            <person name="Spatafora J.W."/>
            <person name="Yadav J.S."/>
            <person name="Aerts A."/>
            <person name="Benoit I."/>
            <person name="Boyd A."/>
            <person name="Carlson A."/>
            <person name="Copeland A."/>
            <person name="Coutinho P.M."/>
            <person name="de Vries R.P."/>
            <person name="Ferreira P."/>
            <person name="Findley K."/>
            <person name="Foster B."/>
            <person name="Gaskell J."/>
            <person name="Glotzer D."/>
            <person name="Gorecki P."/>
            <person name="Heitman J."/>
            <person name="Hesse C."/>
            <person name="Hori C."/>
            <person name="Igarashi K."/>
            <person name="Jurgens J.A."/>
            <person name="Kallen N."/>
            <person name="Kersten P."/>
            <person name="Kohler A."/>
            <person name="Kuees U."/>
            <person name="Kumar T.K.A."/>
            <person name="Kuo A."/>
            <person name="LaButti K."/>
            <person name="Larrondo L.F."/>
            <person name="Lindquist E."/>
            <person name="Ling A."/>
            <person name="Lombard V."/>
            <person name="Lucas S."/>
            <person name="Lundell T."/>
            <person name="Martin R."/>
            <person name="McLaughlin D.J."/>
            <person name="Morgenstern I."/>
            <person name="Morin E."/>
            <person name="Murat C."/>
            <person name="Nagy L.G."/>
            <person name="Nolan M."/>
            <person name="Ohm R.A."/>
            <person name="Patyshakuliyeva A."/>
            <person name="Rokas A."/>
            <person name="Ruiz-Duenas F.J."/>
            <person name="Sabat G."/>
            <person name="Salamov A."/>
            <person name="Samejima M."/>
            <person name="Schmutz J."/>
            <person name="Slot J.C."/>
            <person name="St John F."/>
            <person name="Stenlid J."/>
            <person name="Sun H."/>
            <person name="Sun S."/>
            <person name="Syed K."/>
            <person name="Tsang A."/>
            <person name="Wiebenga A."/>
            <person name="Young D."/>
            <person name="Pisabarro A."/>
            <person name="Eastwood D.C."/>
            <person name="Martin F."/>
            <person name="Cullen D."/>
            <person name="Grigoriev I.V."/>
            <person name="Hibbett D.S."/>
        </authorList>
    </citation>
    <scope>NUCLEOTIDE SEQUENCE</scope>
    <source>
        <strain evidence="2">FP-58527</strain>
    </source>
</reference>
<dbReference type="HOGENOM" id="CLU_121066_1_0_1"/>
<accession>S8FUH4</accession>
<name>S8FUH4_FOMSC</name>
<keyword evidence="2" id="KW-1185">Reference proteome</keyword>
<dbReference type="Proteomes" id="UP000015241">
    <property type="component" value="Unassembled WGS sequence"/>
</dbReference>
<evidence type="ECO:0000313" key="1">
    <source>
        <dbReference type="EMBL" id="EPT01880.1"/>
    </source>
</evidence>
<dbReference type="InParanoid" id="S8FUH4"/>
<sequence>MVHAELSVVRYKPAAHSKAHWALHLRIIDTDKTRHLIYQANGEAGNLHLDVVEADPVKSRRFLEQIDICNIDTASDITDVERHLRRQPVRNEISSWTCQDWVMESLETLNEESLLDEYQYHEAKQRLETVYHD</sequence>
<dbReference type="AlphaFoldDB" id="S8FUH4"/>
<dbReference type="Pfam" id="PF20174">
    <property type="entry name" value="DUF6540"/>
    <property type="match status" value="1"/>
</dbReference>
<proteinExistence type="predicted"/>
<evidence type="ECO:0000313" key="2">
    <source>
        <dbReference type="Proteomes" id="UP000015241"/>
    </source>
</evidence>
<dbReference type="InterPro" id="IPR046670">
    <property type="entry name" value="DUF6540"/>
</dbReference>
<organism evidence="1 2">
    <name type="scientific">Fomitopsis schrenkii</name>
    <name type="common">Brown rot fungus</name>
    <dbReference type="NCBI Taxonomy" id="2126942"/>
    <lineage>
        <taxon>Eukaryota</taxon>
        <taxon>Fungi</taxon>
        <taxon>Dikarya</taxon>
        <taxon>Basidiomycota</taxon>
        <taxon>Agaricomycotina</taxon>
        <taxon>Agaricomycetes</taxon>
        <taxon>Polyporales</taxon>
        <taxon>Fomitopsis</taxon>
    </lineage>
</organism>
<dbReference type="EMBL" id="KE504139">
    <property type="protein sequence ID" value="EPT01880.1"/>
    <property type="molecule type" value="Genomic_DNA"/>
</dbReference>
<dbReference type="OrthoDB" id="2776460at2759"/>
<protein>
    <submittedName>
        <fullName evidence="1">Uncharacterized protein</fullName>
    </submittedName>
</protein>
<dbReference type="eggNOG" id="ENOG502RPJV">
    <property type="taxonomic scope" value="Eukaryota"/>
</dbReference>